<dbReference type="GeneID" id="17283353"/>
<proteinExistence type="predicted"/>
<dbReference type="PANTHER" id="PTHR36681:SF3">
    <property type="entry name" value="NUCLEAR GTPASE, GERMINAL CENTER-ASSOCIATED, TANDEM DUPLICATE 3"/>
    <property type="match status" value="1"/>
</dbReference>
<reference evidence="2" key="1">
    <citation type="journal article" date="2013" name="Nature">
        <title>Pan genome of the phytoplankton Emiliania underpins its global distribution.</title>
        <authorList>
            <person name="Read B.A."/>
            <person name="Kegel J."/>
            <person name="Klute M.J."/>
            <person name="Kuo A."/>
            <person name="Lefebvre S.C."/>
            <person name="Maumus F."/>
            <person name="Mayer C."/>
            <person name="Miller J."/>
            <person name="Monier A."/>
            <person name="Salamov A."/>
            <person name="Young J."/>
            <person name="Aguilar M."/>
            <person name="Claverie J.M."/>
            <person name="Frickenhaus S."/>
            <person name="Gonzalez K."/>
            <person name="Herman E.K."/>
            <person name="Lin Y.C."/>
            <person name="Napier J."/>
            <person name="Ogata H."/>
            <person name="Sarno A.F."/>
            <person name="Shmutz J."/>
            <person name="Schroeder D."/>
            <person name="de Vargas C."/>
            <person name="Verret F."/>
            <person name="von Dassow P."/>
            <person name="Valentin K."/>
            <person name="Van de Peer Y."/>
            <person name="Wheeler G."/>
            <person name="Dacks J.B."/>
            <person name="Delwiche C.F."/>
            <person name="Dyhrman S.T."/>
            <person name="Glockner G."/>
            <person name="John U."/>
            <person name="Richards T."/>
            <person name="Worden A.Z."/>
            <person name="Zhang X."/>
            <person name="Grigoriev I.V."/>
            <person name="Allen A.E."/>
            <person name="Bidle K."/>
            <person name="Borodovsky M."/>
            <person name="Bowler C."/>
            <person name="Brownlee C."/>
            <person name="Cock J.M."/>
            <person name="Elias M."/>
            <person name="Gladyshev V.N."/>
            <person name="Groth M."/>
            <person name="Guda C."/>
            <person name="Hadaegh A."/>
            <person name="Iglesias-Rodriguez M.D."/>
            <person name="Jenkins J."/>
            <person name="Jones B.M."/>
            <person name="Lawson T."/>
            <person name="Leese F."/>
            <person name="Lindquist E."/>
            <person name="Lobanov A."/>
            <person name="Lomsadze A."/>
            <person name="Malik S.B."/>
            <person name="Marsh M.E."/>
            <person name="Mackinder L."/>
            <person name="Mock T."/>
            <person name="Mueller-Roeber B."/>
            <person name="Pagarete A."/>
            <person name="Parker M."/>
            <person name="Probert I."/>
            <person name="Quesneville H."/>
            <person name="Raines C."/>
            <person name="Rensing S.A."/>
            <person name="Riano-Pachon D.M."/>
            <person name="Richier S."/>
            <person name="Rokitta S."/>
            <person name="Shiraiwa Y."/>
            <person name="Soanes D.M."/>
            <person name="van der Giezen M."/>
            <person name="Wahlund T.M."/>
            <person name="Williams B."/>
            <person name="Wilson W."/>
            <person name="Wolfe G."/>
            <person name="Wurch L.L."/>
        </authorList>
    </citation>
    <scope>NUCLEOTIDE SEQUENCE</scope>
</reference>
<dbReference type="PaxDb" id="2903-EOD38083"/>
<organism evidence="1 2">
    <name type="scientific">Emiliania huxleyi (strain CCMP1516)</name>
    <dbReference type="NCBI Taxonomy" id="280463"/>
    <lineage>
        <taxon>Eukaryota</taxon>
        <taxon>Haptista</taxon>
        <taxon>Haptophyta</taxon>
        <taxon>Prymnesiophyceae</taxon>
        <taxon>Isochrysidales</taxon>
        <taxon>Noelaerhabdaceae</taxon>
        <taxon>Emiliania</taxon>
    </lineage>
</organism>
<dbReference type="AlphaFoldDB" id="A0A0D3KQP8"/>
<evidence type="ECO:0000313" key="2">
    <source>
        <dbReference type="Proteomes" id="UP000013827"/>
    </source>
</evidence>
<dbReference type="eggNOG" id="ENOG502SQJF">
    <property type="taxonomic scope" value="Eukaryota"/>
</dbReference>
<protein>
    <submittedName>
        <fullName evidence="1">Uncharacterized protein</fullName>
    </submittedName>
</protein>
<name>A0A0D3KQP8_EMIH1</name>
<dbReference type="PANTHER" id="PTHR36681">
    <property type="entry name" value="NUCLEAR GTPASE, GERMINAL CENTER-ASSOCIATED, TANDEM DUPLICATE 3"/>
    <property type="match status" value="1"/>
</dbReference>
<reference evidence="1" key="2">
    <citation type="submission" date="2024-10" db="UniProtKB">
        <authorList>
            <consortium name="EnsemblProtists"/>
        </authorList>
    </citation>
    <scope>IDENTIFICATION</scope>
</reference>
<dbReference type="Proteomes" id="UP000013827">
    <property type="component" value="Unassembled WGS sequence"/>
</dbReference>
<evidence type="ECO:0000313" key="1">
    <source>
        <dbReference type="EnsemblProtists" id="EOD38083"/>
    </source>
</evidence>
<dbReference type="KEGG" id="ehx:EMIHUDRAFT_448985"/>
<accession>A0A0D3KQP8</accession>
<sequence length="361" mass="38351">MGLAQSQLLQVPEAVAGELWSRLAPSAALSAADPARRVEVLPYHAAEPLKLAWPDADCSGPYEARVSLVSREEWREALLAACAAAVSAGPGKTPQVGEHRGAADWSRVSSCYGASASITAEALAAPGATEALVASLMERAADKGLGSRVLLSASTEAEFARLVQPYVDSSDEAEGGALWPLVHRATLFAPFSLLSAGLRLYDVPGTHDENQARALSMRSIIASAHTVLITSNIRRACNDKSAKDLMPLPLRRELLQRGSMGELAFVASQADIFNRSELVENLRLDETTPPLQCALARNAFTKRELTKSFTQNVPLASLGARPPPEAWHEAPFKLPVFTVSAVEHRKLLASAGGGGTTTESI</sequence>
<dbReference type="HOGENOM" id="CLU_768229_0_0_1"/>
<dbReference type="RefSeq" id="XP_005790512.1">
    <property type="nucleotide sequence ID" value="XM_005790455.1"/>
</dbReference>
<keyword evidence="2" id="KW-1185">Reference proteome</keyword>
<dbReference type="EnsemblProtists" id="EOD38083">
    <property type="protein sequence ID" value="EOD38083"/>
    <property type="gene ID" value="EMIHUDRAFT_448985"/>
</dbReference>